<dbReference type="Proteomes" id="UP000297014">
    <property type="component" value="Unassembled WGS sequence"/>
</dbReference>
<evidence type="ECO:0000313" key="2">
    <source>
        <dbReference type="Proteomes" id="UP000297014"/>
    </source>
</evidence>
<organism evidence="1 2">
    <name type="scientific">Alkalihalobacillus alcalophilus ATCC 27647 = CGMCC 1.3604</name>
    <dbReference type="NCBI Taxonomy" id="1218173"/>
    <lineage>
        <taxon>Bacteria</taxon>
        <taxon>Bacillati</taxon>
        <taxon>Bacillota</taxon>
        <taxon>Bacilli</taxon>
        <taxon>Bacillales</taxon>
        <taxon>Bacillaceae</taxon>
        <taxon>Alkalihalobacillus</taxon>
    </lineage>
</organism>
<accession>A0A4S4JXD4</accession>
<dbReference type="EMBL" id="JALP01000274">
    <property type="protein sequence ID" value="THG89007.1"/>
    <property type="molecule type" value="Genomic_DNA"/>
</dbReference>
<protein>
    <recommendedName>
        <fullName evidence="3">Restriction endonuclease type IV Mrr domain-containing protein</fullName>
    </recommendedName>
</protein>
<name>A0A4S4JXD4_ALKAL</name>
<comment type="caution">
    <text evidence="1">The sequence shown here is derived from an EMBL/GenBank/DDBJ whole genome shotgun (WGS) entry which is preliminary data.</text>
</comment>
<dbReference type="OrthoDB" id="2889361at2"/>
<dbReference type="AlphaFoldDB" id="A0A4S4JXD4"/>
<dbReference type="RefSeq" id="WP_003321944.1">
    <property type="nucleotide sequence ID" value="NZ_ALPT02000099.1"/>
</dbReference>
<proteinExistence type="predicted"/>
<evidence type="ECO:0000313" key="1">
    <source>
        <dbReference type="EMBL" id="THG89007.1"/>
    </source>
</evidence>
<evidence type="ECO:0008006" key="3">
    <source>
        <dbReference type="Google" id="ProtNLM"/>
    </source>
</evidence>
<sequence>MSLKSKTKSQGLKANENIESYVTITLIEEDGYVRLGYERRWIFQCKKYSKFPTSTNIINEINTAKQHYPDFWILVVPLNPTASQIDYIDRLDKSNPFKIGIITLVDIESMLHQFPEAKDILLTGRLTTEGAE</sequence>
<reference evidence="1 2" key="1">
    <citation type="submission" date="2014-01" db="EMBL/GenBank/DDBJ databases">
        <title>Draft genome sequencing of Bacillus alcalophilus CGMCC 1.3604.</title>
        <authorList>
            <person name="Yang J."/>
            <person name="Diao L."/>
            <person name="Yang S."/>
        </authorList>
    </citation>
    <scope>NUCLEOTIDE SEQUENCE [LARGE SCALE GENOMIC DNA]</scope>
    <source>
        <strain evidence="1 2">CGMCC 1.3604</strain>
    </source>
</reference>
<gene>
    <name evidence="1" type="ORF">AJ85_20075</name>
</gene>